<evidence type="ECO:0000313" key="2">
    <source>
        <dbReference type="Proteomes" id="UP000526408"/>
    </source>
</evidence>
<reference evidence="1 2" key="1">
    <citation type="submission" date="2020-04" db="EMBL/GenBank/DDBJ databases">
        <authorList>
            <person name="Yoon J."/>
        </authorList>
    </citation>
    <scope>NUCLEOTIDE SEQUENCE [LARGE SCALE GENOMIC DNA]</scope>
    <source>
        <strain evidence="1 2">KMU-115</strain>
    </source>
</reference>
<organism evidence="1 2">
    <name type="scientific">Roseicyclus persicicus</name>
    <dbReference type="NCBI Taxonomy" id="2650661"/>
    <lineage>
        <taxon>Bacteria</taxon>
        <taxon>Pseudomonadati</taxon>
        <taxon>Pseudomonadota</taxon>
        <taxon>Alphaproteobacteria</taxon>
        <taxon>Rhodobacterales</taxon>
        <taxon>Roseobacteraceae</taxon>
        <taxon>Roseicyclus</taxon>
    </lineage>
</organism>
<gene>
    <name evidence="1" type="ORF">HCU73_02095</name>
</gene>
<dbReference type="AlphaFoldDB" id="A0A7X6GVW2"/>
<dbReference type="Proteomes" id="UP000526408">
    <property type="component" value="Unassembled WGS sequence"/>
</dbReference>
<name>A0A7X6GVW2_9RHOB</name>
<protein>
    <recommendedName>
        <fullName evidence="3">Lipoprotein</fullName>
    </recommendedName>
</protein>
<dbReference type="EMBL" id="JAAZQQ010000001">
    <property type="protein sequence ID" value="NKX43367.1"/>
    <property type="molecule type" value="Genomic_DNA"/>
</dbReference>
<evidence type="ECO:0008006" key="3">
    <source>
        <dbReference type="Google" id="ProtNLM"/>
    </source>
</evidence>
<evidence type="ECO:0000313" key="1">
    <source>
        <dbReference type="EMBL" id="NKX43367.1"/>
    </source>
</evidence>
<sequence length="116" mass="12502">MMRLIPLFVFFALAGCATDVMRGFVGQDVTAVMVRYGPPVAQFDLPDGRTAFQWATSTPIIAPMTTTVTGYGNFATAQTTGGYLGQQNCVYTLYAAPNQSGSFTITGFEQPTFDCM</sequence>
<comment type="caution">
    <text evidence="1">The sequence shown here is derived from an EMBL/GenBank/DDBJ whole genome shotgun (WGS) entry which is preliminary data.</text>
</comment>
<proteinExistence type="predicted"/>
<dbReference type="PROSITE" id="PS51257">
    <property type="entry name" value="PROKAR_LIPOPROTEIN"/>
    <property type="match status" value="1"/>
</dbReference>
<dbReference type="RefSeq" id="WP_168621738.1">
    <property type="nucleotide sequence ID" value="NZ_JAAZQQ010000001.1"/>
</dbReference>
<accession>A0A7X6GVW2</accession>
<keyword evidence="2" id="KW-1185">Reference proteome</keyword>